<dbReference type="PRINTS" id="PR00463">
    <property type="entry name" value="EP450I"/>
</dbReference>
<dbReference type="GO" id="GO:0016705">
    <property type="term" value="F:oxidoreductase activity, acting on paired donors, with incorporation or reduction of molecular oxygen"/>
    <property type="evidence" value="ECO:0007669"/>
    <property type="project" value="InterPro"/>
</dbReference>
<accession>A0A5E4NQP5</accession>
<evidence type="ECO:0000256" key="9">
    <source>
        <dbReference type="ARBA" id="ARBA00023002"/>
    </source>
</evidence>
<evidence type="ECO:0000256" key="8">
    <source>
        <dbReference type="ARBA" id="ARBA00022848"/>
    </source>
</evidence>
<sequence>MVDNNFVENLDLLQFTMDIIKNNGPIVHFNLAGQSNVLLNDPEDLKILLSSSSNINKGSDYDTLKPWLNEGLLLSTGSKWQYRRKLLTNTFHMKTLAMYVPSLNRHSRVLVDKLLHASRNEEISIKEYITLCSLDMLCETIIGTEMKAQEGESVQYVNSINSACRSAVDQMFKFWLWIDVVFRMSSTGRTYFKSIKVLHDYTARVIKNKKTSMDKSKSPSEEKKHRKSFLDLLLDASRNETVPMTDQDIREEVDTFLFEGHDTTSTSMTITLILLAMHRDIQNKAREELRSIFGDSDRDATTEDLNAMKYLEAIIKESLRLYPSVPFISRELQTTLNLKNYSIPPKTTIIVTPYVLHRNEDIYPNAEEFVPERFLDMNNKDKFLFGYLPFSAGPRNCIGQKFAMYQMKSVISTILRKAKIETSATKKDIKISAELVIRLVSPIKLKFYEL</sequence>
<keyword evidence="11 14" id="KW-0503">Monooxygenase</keyword>
<dbReference type="PRINTS" id="PR00385">
    <property type="entry name" value="P450"/>
</dbReference>
<comment type="subcellular location">
    <subcellularLocation>
        <location evidence="3">Endoplasmic reticulum membrane</location>
        <topology evidence="3">Peripheral membrane protein</topology>
    </subcellularLocation>
    <subcellularLocation>
        <location evidence="2">Microsome membrane</location>
        <topology evidence="2">Peripheral membrane protein</topology>
    </subcellularLocation>
</comment>
<protein>
    <submittedName>
        <fullName evidence="15">Cytochrome P450, E-class, group I,Cytochrome P450,Cytochrome P450, conserved site</fullName>
    </submittedName>
</protein>
<dbReference type="PROSITE" id="PS00086">
    <property type="entry name" value="CYTOCHROME_P450"/>
    <property type="match status" value="1"/>
</dbReference>
<dbReference type="InterPro" id="IPR017972">
    <property type="entry name" value="Cyt_P450_CS"/>
</dbReference>
<evidence type="ECO:0000256" key="4">
    <source>
        <dbReference type="ARBA" id="ARBA00010617"/>
    </source>
</evidence>
<comment type="similarity">
    <text evidence="4 14">Belongs to the cytochrome P450 family.</text>
</comment>
<evidence type="ECO:0000256" key="2">
    <source>
        <dbReference type="ARBA" id="ARBA00004174"/>
    </source>
</evidence>
<name>A0A5E4NQP5_9HEMI</name>
<dbReference type="GO" id="GO:0004497">
    <property type="term" value="F:monooxygenase activity"/>
    <property type="evidence" value="ECO:0007669"/>
    <property type="project" value="UniProtKB-KW"/>
</dbReference>
<keyword evidence="8" id="KW-0492">Microsome</keyword>
<dbReference type="GO" id="GO:0005506">
    <property type="term" value="F:iron ion binding"/>
    <property type="evidence" value="ECO:0007669"/>
    <property type="project" value="InterPro"/>
</dbReference>
<organism evidence="15 16">
    <name type="scientific">Cinara cedri</name>
    <dbReference type="NCBI Taxonomy" id="506608"/>
    <lineage>
        <taxon>Eukaryota</taxon>
        <taxon>Metazoa</taxon>
        <taxon>Ecdysozoa</taxon>
        <taxon>Arthropoda</taxon>
        <taxon>Hexapoda</taxon>
        <taxon>Insecta</taxon>
        <taxon>Pterygota</taxon>
        <taxon>Neoptera</taxon>
        <taxon>Paraneoptera</taxon>
        <taxon>Hemiptera</taxon>
        <taxon>Sternorrhyncha</taxon>
        <taxon>Aphidomorpha</taxon>
        <taxon>Aphidoidea</taxon>
        <taxon>Aphididae</taxon>
        <taxon>Lachninae</taxon>
        <taxon>Cinara</taxon>
    </lineage>
</organism>
<reference evidence="15 16" key="1">
    <citation type="submission" date="2019-08" db="EMBL/GenBank/DDBJ databases">
        <authorList>
            <person name="Alioto T."/>
            <person name="Alioto T."/>
            <person name="Gomez Garrido J."/>
        </authorList>
    </citation>
    <scope>NUCLEOTIDE SEQUENCE [LARGE SCALE GENOMIC DNA]</scope>
</reference>
<gene>
    <name evidence="15" type="ORF">CINCED_3A011487</name>
</gene>
<dbReference type="PANTHER" id="PTHR24291">
    <property type="entry name" value="CYTOCHROME P450 FAMILY 4"/>
    <property type="match status" value="1"/>
</dbReference>
<dbReference type="SUPFAM" id="SSF48264">
    <property type="entry name" value="Cytochrome P450"/>
    <property type="match status" value="1"/>
</dbReference>
<dbReference type="CDD" id="cd20628">
    <property type="entry name" value="CYP4"/>
    <property type="match status" value="1"/>
</dbReference>
<dbReference type="AlphaFoldDB" id="A0A5E4NQP5"/>
<dbReference type="Gene3D" id="1.10.630.10">
    <property type="entry name" value="Cytochrome P450"/>
    <property type="match status" value="1"/>
</dbReference>
<keyword evidence="5 13" id="KW-0349">Heme</keyword>
<dbReference type="GO" id="GO:0005789">
    <property type="term" value="C:endoplasmic reticulum membrane"/>
    <property type="evidence" value="ECO:0007669"/>
    <property type="project" value="UniProtKB-SubCell"/>
</dbReference>
<evidence type="ECO:0000256" key="3">
    <source>
        <dbReference type="ARBA" id="ARBA00004406"/>
    </source>
</evidence>
<evidence type="ECO:0000313" key="16">
    <source>
        <dbReference type="Proteomes" id="UP000325440"/>
    </source>
</evidence>
<dbReference type="PANTHER" id="PTHR24291:SF189">
    <property type="entry name" value="CYTOCHROME P450 4C3-RELATED"/>
    <property type="match status" value="1"/>
</dbReference>
<keyword evidence="12" id="KW-0472">Membrane</keyword>
<keyword evidence="9 14" id="KW-0560">Oxidoreductase</keyword>
<dbReference type="Proteomes" id="UP000325440">
    <property type="component" value="Unassembled WGS sequence"/>
</dbReference>
<evidence type="ECO:0000256" key="5">
    <source>
        <dbReference type="ARBA" id="ARBA00022617"/>
    </source>
</evidence>
<evidence type="ECO:0000256" key="12">
    <source>
        <dbReference type="ARBA" id="ARBA00023136"/>
    </source>
</evidence>
<proteinExistence type="inferred from homology"/>
<keyword evidence="16" id="KW-1185">Reference proteome</keyword>
<dbReference type="Pfam" id="PF00067">
    <property type="entry name" value="p450"/>
    <property type="match status" value="1"/>
</dbReference>
<dbReference type="OrthoDB" id="1470350at2759"/>
<evidence type="ECO:0000256" key="14">
    <source>
        <dbReference type="RuleBase" id="RU000461"/>
    </source>
</evidence>
<dbReference type="InterPro" id="IPR036396">
    <property type="entry name" value="Cyt_P450_sf"/>
</dbReference>
<dbReference type="InterPro" id="IPR050196">
    <property type="entry name" value="Cytochrome_P450_Monoox"/>
</dbReference>
<keyword evidence="6 13" id="KW-0479">Metal-binding</keyword>
<evidence type="ECO:0000256" key="6">
    <source>
        <dbReference type="ARBA" id="ARBA00022723"/>
    </source>
</evidence>
<evidence type="ECO:0000256" key="10">
    <source>
        <dbReference type="ARBA" id="ARBA00023004"/>
    </source>
</evidence>
<comment type="cofactor">
    <cofactor evidence="1 13">
        <name>heme</name>
        <dbReference type="ChEBI" id="CHEBI:30413"/>
    </cofactor>
</comment>
<evidence type="ECO:0000256" key="1">
    <source>
        <dbReference type="ARBA" id="ARBA00001971"/>
    </source>
</evidence>
<dbReference type="EMBL" id="CABPRJ010002392">
    <property type="protein sequence ID" value="VVC44999.1"/>
    <property type="molecule type" value="Genomic_DNA"/>
</dbReference>
<keyword evidence="7" id="KW-0256">Endoplasmic reticulum</keyword>
<dbReference type="GO" id="GO:0020037">
    <property type="term" value="F:heme binding"/>
    <property type="evidence" value="ECO:0007669"/>
    <property type="project" value="InterPro"/>
</dbReference>
<dbReference type="InterPro" id="IPR001128">
    <property type="entry name" value="Cyt_P450"/>
</dbReference>
<evidence type="ECO:0000313" key="15">
    <source>
        <dbReference type="EMBL" id="VVC44999.1"/>
    </source>
</evidence>
<evidence type="ECO:0000256" key="11">
    <source>
        <dbReference type="ARBA" id="ARBA00023033"/>
    </source>
</evidence>
<evidence type="ECO:0000256" key="13">
    <source>
        <dbReference type="PIRSR" id="PIRSR602401-1"/>
    </source>
</evidence>
<keyword evidence="10 13" id="KW-0408">Iron</keyword>
<feature type="binding site" description="axial binding residue" evidence="13">
    <location>
        <position position="397"/>
    </location>
    <ligand>
        <name>heme</name>
        <dbReference type="ChEBI" id="CHEBI:30413"/>
    </ligand>
    <ligandPart>
        <name>Fe</name>
        <dbReference type="ChEBI" id="CHEBI:18248"/>
    </ligandPart>
</feature>
<dbReference type="InterPro" id="IPR002401">
    <property type="entry name" value="Cyt_P450_E_grp-I"/>
</dbReference>
<evidence type="ECO:0000256" key="7">
    <source>
        <dbReference type="ARBA" id="ARBA00022824"/>
    </source>
</evidence>